<name>A0A1Q9A3U3_9HYPH</name>
<dbReference type="OrthoDB" id="9814204at2"/>
<organism evidence="4 5">
    <name type="scientific">Allorhizobium taibaishanense</name>
    <dbReference type="NCBI Taxonomy" id="887144"/>
    <lineage>
        <taxon>Bacteria</taxon>
        <taxon>Pseudomonadati</taxon>
        <taxon>Pseudomonadota</taxon>
        <taxon>Alphaproteobacteria</taxon>
        <taxon>Hyphomicrobiales</taxon>
        <taxon>Rhizobiaceae</taxon>
        <taxon>Rhizobium/Agrobacterium group</taxon>
        <taxon>Allorhizobium</taxon>
    </lineage>
</organism>
<dbReference type="Gene3D" id="3.40.710.10">
    <property type="entry name" value="DD-peptidase/beta-lactamase superfamily"/>
    <property type="match status" value="1"/>
</dbReference>
<sequence>MVYLIRFFRWLAAAVVTVVIGAALWLWLSPPELLRVGTGYAAKIVCSNVFLAGRDPDQVLSEDVQAPGNPLLRFLRVSVDRDAGTVTAYIFGAFVPSTAVARPGLGCASVPDGKIEAARAVALPQPQPVAAAPGAEPWPDGMGKAETDPALTKILADPALTGPSMRAVLVIRDGKLVGEAYGPGFGPGTPLIGWSMTKTVTAMLIGHRIGEGGLSLDQDHLLAQWSDERASIRLRHIMGMESGLEFNESYGDVSDVTRMLFLEPDQSNFAASQPLDKAPGTHFHYSTGSSVLLSRILMNSLPKDAALAYPRAALFAPLGMSSAVLEADEVGTLSGGSYFYASARDWGKLAQLLLQDGVWKGQRLLPEGFVQTMIQPTSASRGLYGGGQIWRVGPGDRRDTTFGIKEDTIWFQGHDGQTITIVPERKLIVLRMGLTPAWANYRPQLLVKAVLDATQ</sequence>
<dbReference type="Proteomes" id="UP000544107">
    <property type="component" value="Unassembled WGS sequence"/>
</dbReference>
<dbReference type="InterPro" id="IPR012338">
    <property type="entry name" value="Beta-lactam/transpept-like"/>
</dbReference>
<reference evidence="4 5" key="1">
    <citation type="submission" date="2016-09" db="EMBL/GenBank/DDBJ databases">
        <title>Rhizobium oryziradicis sp. nov., isolated from the root of rice.</title>
        <authorList>
            <person name="Zhao J."/>
            <person name="Zhang X."/>
        </authorList>
    </citation>
    <scope>NUCLEOTIDE SEQUENCE [LARGE SCALE GENOMIC DNA]</scope>
    <source>
        <strain evidence="4 5">14971</strain>
    </source>
</reference>
<evidence type="ECO:0000259" key="2">
    <source>
        <dbReference type="Pfam" id="PF00144"/>
    </source>
</evidence>
<dbReference type="InterPro" id="IPR050789">
    <property type="entry name" value="Diverse_Enzym_Activities"/>
</dbReference>
<dbReference type="STRING" id="887144.BJF91_18960"/>
<feature type="domain" description="Beta-lactamase-related" evidence="2">
    <location>
        <begin position="167"/>
        <end position="430"/>
    </location>
</feature>
<dbReference type="EMBL" id="JACIED010000001">
    <property type="protein sequence ID" value="MBB4006174.1"/>
    <property type="molecule type" value="Genomic_DNA"/>
</dbReference>
<proteinExistence type="predicted"/>
<evidence type="ECO:0000313" key="6">
    <source>
        <dbReference type="Proteomes" id="UP000544107"/>
    </source>
</evidence>
<dbReference type="EMBL" id="MKIN01000022">
    <property type="protein sequence ID" value="OLP49168.1"/>
    <property type="molecule type" value="Genomic_DNA"/>
</dbReference>
<feature type="transmembrane region" description="Helical" evidence="1">
    <location>
        <begin position="7"/>
        <end position="28"/>
    </location>
</feature>
<dbReference type="SUPFAM" id="SSF56601">
    <property type="entry name" value="beta-lactamase/transpeptidase-like"/>
    <property type="match status" value="1"/>
</dbReference>
<accession>A0A1Q9A3U3</accession>
<keyword evidence="4" id="KW-0378">Hydrolase</keyword>
<dbReference type="PANTHER" id="PTHR43283">
    <property type="entry name" value="BETA-LACTAMASE-RELATED"/>
    <property type="match status" value="1"/>
</dbReference>
<dbReference type="RefSeq" id="WP_075614958.1">
    <property type="nucleotide sequence ID" value="NZ_JACIED010000001.1"/>
</dbReference>
<gene>
    <name evidence="4" type="ORF">BJF91_18960</name>
    <name evidence="3" type="ORF">GGQ71_000410</name>
</gene>
<keyword evidence="5" id="KW-1185">Reference proteome</keyword>
<dbReference type="GO" id="GO:0016787">
    <property type="term" value="F:hydrolase activity"/>
    <property type="evidence" value="ECO:0007669"/>
    <property type="project" value="UniProtKB-KW"/>
</dbReference>
<keyword evidence="1" id="KW-1133">Transmembrane helix</keyword>
<evidence type="ECO:0000256" key="1">
    <source>
        <dbReference type="SAM" id="Phobius"/>
    </source>
</evidence>
<dbReference type="InterPro" id="IPR001466">
    <property type="entry name" value="Beta-lactam-related"/>
</dbReference>
<comment type="caution">
    <text evidence="4">The sequence shown here is derived from an EMBL/GenBank/DDBJ whole genome shotgun (WGS) entry which is preliminary data.</text>
</comment>
<keyword evidence="1" id="KW-0812">Transmembrane</keyword>
<dbReference type="AlphaFoldDB" id="A0A1Q9A3U3"/>
<keyword evidence="1" id="KW-0472">Membrane</keyword>
<evidence type="ECO:0000313" key="5">
    <source>
        <dbReference type="Proteomes" id="UP000185598"/>
    </source>
</evidence>
<reference evidence="3 6" key="2">
    <citation type="submission" date="2020-08" db="EMBL/GenBank/DDBJ databases">
        <title>Genomic Encyclopedia of Type Strains, Phase IV (KMG-IV): sequencing the most valuable type-strain genomes for metagenomic binning, comparative biology and taxonomic classification.</title>
        <authorList>
            <person name="Goeker M."/>
        </authorList>
    </citation>
    <scope>NUCLEOTIDE SEQUENCE [LARGE SCALE GENOMIC DNA]</scope>
    <source>
        <strain evidence="3 6">DSM 100021</strain>
    </source>
</reference>
<evidence type="ECO:0000313" key="3">
    <source>
        <dbReference type="EMBL" id="MBB4006174.1"/>
    </source>
</evidence>
<evidence type="ECO:0000313" key="4">
    <source>
        <dbReference type="EMBL" id="OLP49168.1"/>
    </source>
</evidence>
<protein>
    <submittedName>
        <fullName evidence="4">6-aminohexanoate hydrolase</fullName>
    </submittedName>
</protein>
<dbReference type="PANTHER" id="PTHR43283:SF7">
    <property type="entry name" value="BETA-LACTAMASE-RELATED DOMAIN-CONTAINING PROTEIN"/>
    <property type="match status" value="1"/>
</dbReference>
<dbReference type="Proteomes" id="UP000185598">
    <property type="component" value="Unassembled WGS sequence"/>
</dbReference>
<dbReference type="Pfam" id="PF00144">
    <property type="entry name" value="Beta-lactamase"/>
    <property type="match status" value="1"/>
</dbReference>